<dbReference type="SUPFAM" id="SSF160104">
    <property type="entry name" value="Acetoacetate decarboxylase-like"/>
    <property type="match status" value="1"/>
</dbReference>
<gene>
    <name evidence="2" type="ORF">P170DRAFT_425611</name>
</gene>
<dbReference type="VEuPathDB" id="FungiDB:P170DRAFT_425611"/>
<reference evidence="2 3" key="1">
    <citation type="submission" date="2016-12" db="EMBL/GenBank/DDBJ databases">
        <title>The genomes of Aspergillus section Nigri reveals drivers in fungal speciation.</title>
        <authorList>
            <consortium name="DOE Joint Genome Institute"/>
            <person name="Vesth T.C."/>
            <person name="Nybo J."/>
            <person name="Theobald S."/>
            <person name="Brandl J."/>
            <person name="Frisvad J.C."/>
            <person name="Nielsen K.F."/>
            <person name="Lyhne E.K."/>
            <person name="Kogle M.E."/>
            <person name="Kuo A."/>
            <person name="Riley R."/>
            <person name="Clum A."/>
            <person name="Nolan M."/>
            <person name="Lipzen A."/>
            <person name="Salamov A."/>
            <person name="Henrissat B."/>
            <person name="Wiebenga A."/>
            <person name="De Vries R.P."/>
            <person name="Grigoriev I.V."/>
            <person name="Mortensen U.H."/>
            <person name="Andersen M.R."/>
            <person name="Baker S.E."/>
        </authorList>
    </citation>
    <scope>NUCLEOTIDE SEQUENCE [LARGE SCALE GENOMIC DNA]</scope>
    <source>
        <strain evidence="2 3">IBT 23096</strain>
    </source>
</reference>
<name>A0A2I2GES0_9EURO</name>
<dbReference type="STRING" id="1392250.A0A2I2GES0"/>
<sequence length="245" mass="27307">MPFGSLPVDGTPIPQYAPPYSTQGNEYSDMTMLIVTYRTKADNVRPLVPDVLELEDEPLVTAMLLSHGMSTFGTYQEYVHAVEVTYNGERFDYNLSLILENEAAIFCGREQLGYPKKFGPVSLMLETGSRVIQGQAEYPAGQKVVQFNYSPIRRLKEVTFPAKRSLNLRVIPSAIPDQPSSVKELIPFAVDFVSDEAWEGSASISFPEPSDFHPMHRVGVLRYESAILVRRGTCAIHAATEVFPL</sequence>
<dbReference type="GeneID" id="36555348"/>
<comment type="caution">
    <text evidence="2">The sequence shown here is derived from an EMBL/GenBank/DDBJ whole genome shotgun (WGS) entry which is preliminary data.</text>
</comment>
<evidence type="ECO:0000256" key="1">
    <source>
        <dbReference type="SAM" id="MobiDB-lite"/>
    </source>
</evidence>
<evidence type="ECO:0000313" key="2">
    <source>
        <dbReference type="EMBL" id="PLB51379.1"/>
    </source>
</evidence>
<feature type="region of interest" description="Disordered" evidence="1">
    <location>
        <begin position="1"/>
        <end position="22"/>
    </location>
</feature>
<dbReference type="InterPro" id="IPR023375">
    <property type="entry name" value="ADC_dom_sf"/>
</dbReference>
<evidence type="ECO:0000313" key="3">
    <source>
        <dbReference type="Proteomes" id="UP000234275"/>
    </source>
</evidence>
<dbReference type="RefSeq" id="XP_024706681.1">
    <property type="nucleotide sequence ID" value="XM_024847649.1"/>
</dbReference>
<dbReference type="GO" id="GO:0016829">
    <property type="term" value="F:lyase activity"/>
    <property type="evidence" value="ECO:0007669"/>
    <property type="project" value="InterPro"/>
</dbReference>
<protein>
    <submittedName>
        <fullName evidence="2">Acetoacetate decarboxylase</fullName>
    </submittedName>
</protein>
<dbReference type="Pfam" id="PF06314">
    <property type="entry name" value="ADC"/>
    <property type="match status" value="1"/>
</dbReference>
<dbReference type="AlphaFoldDB" id="A0A2I2GES0"/>
<dbReference type="InterPro" id="IPR010451">
    <property type="entry name" value="Acetoacetate_decarboxylase"/>
</dbReference>
<organism evidence="2 3">
    <name type="scientific">Aspergillus steynii IBT 23096</name>
    <dbReference type="NCBI Taxonomy" id="1392250"/>
    <lineage>
        <taxon>Eukaryota</taxon>
        <taxon>Fungi</taxon>
        <taxon>Dikarya</taxon>
        <taxon>Ascomycota</taxon>
        <taxon>Pezizomycotina</taxon>
        <taxon>Eurotiomycetes</taxon>
        <taxon>Eurotiomycetidae</taxon>
        <taxon>Eurotiales</taxon>
        <taxon>Aspergillaceae</taxon>
        <taxon>Aspergillus</taxon>
        <taxon>Aspergillus subgen. Circumdati</taxon>
    </lineage>
</organism>
<dbReference type="Gene3D" id="2.40.400.10">
    <property type="entry name" value="Acetoacetate decarboxylase-like"/>
    <property type="match status" value="1"/>
</dbReference>
<proteinExistence type="predicted"/>
<accession>A0A2I2GES0</accession>
<dbReference type="OrthoDB" id="10248817at2759"/>
<keyword evidence="3" id="KW-1185">Reference proteome</keyword>
<dbReference type="EMBL" id="MSFO01000003">
    <property type="protein sequence ID" value="PLB51379.1"/>
    <property type="molecule type" value="Genomic_DNA"/>
</dbReference>
<dbReference type="Proteomes" id="UP000234275">
    <property type="component" value="Unassembled WGS sequence"/>
</dbReference>